<sequence>MATITYVTHDGEDYPAPVTPGRSLMQIAVDEAIPGIDGDCGGEAACGTCHVVVDSAWIDTVGHSTDVEEGMLSMHPEREANSRLACQMTANNEWDGLTVRLPEFQL</sequence>
<dbReference type="SUPFAM" id="SSF54292">
    <property type="entry name" value="2Fe-2S ferredoxin-like"/>
    <property type="match status" value="1"/>
</dbReference>
<feature type="domain" description="2Fe-2S ferredoxin-type" evidence="7">
    <location>
        <begin position="2"/>
        <end position="105"/>
    </location>
</feature>
<dbReference type="CDD" id="cd00207">
    <property type="entry name" value="fer2"/>
    <property type="match status" value="1"/>
</dbReference>
<evidence type="ECO:0000256" key="1">
    <source>
        <dbReference type="ARBA" id="ARBA00010914"/>
    </source>
</evidence>
<accession>A0A1H1AGD5</accession>
<reference evidence="11" key="1">
    <citation type="submission" date="2016-10" db="EMBL/GenBank/DDBJ databases">
        <authorList>
            <person name="Varghese N."/>
            <person name="Submissions S."/>
        </authorList>
    </citation>
    <scope>NUCLEOTIDE SEQUENCE [LARGE SCALE GENOMIC DNA]</scope>
    <source>
        <strain evidence="11">DSM 44142</strain>
    </source>
</reference>
<evidence type="ECO:0000256" key="5">
    <source>
        <dbReference type="ARBA" id="ARBA00023014"/>
    </source>
</evidence>
<dbReference type="GO" id="GO:0009055">
    <property type="term" value="F:electron transfer activity"/>
    <property type="evidence" value="ECO:0007669"/>
    <property type="project" value="TreeGrafter"/>
</dbReference>
<keyword evidence="5" id="KW-0411">Iron-sulfur</keyword>
<comment type="cofactor">
    <cofactor evidence="6">
        <name>[2Fe-2S] cluster</name>
        <dbReference type="ChEBI" id="CHEBI:190135"/>
    </cofactor>
</comment>
<dbReference type="PANTHER" id="PTHR23426:SF65">
    <property type="entry name" value="FERREDOXIN-2, MITOCHONDRIAL"/>
    <property type="match status" value="1"/>
</dbReference>
<keyword evidence="4" id="KW-0408">Iron</keyword>
<dbReference type="EMBL" id="FNLF01000002">
    <property type="protein sequence ID" value="SDQ38601.1"/>
    <property type="molecule type" value="Genomic_DNA"/>
</dbReference>
<dbReference type="PROSITE" id="PS51085">
    <property type="entry name" value="2FE2S_FER_2"/>
    <property type="match status" value="1"/>
</dbReference>
<dbReference type="Proteomes" id="UP000183053">
    <property type="component" value="Unassembled WGS sequence"/>
</dbReference>
<dbReference type="GO" id="GO:0046872">
    <property type="term" value="F:metal ion binding"/>
    <property type="evidence" value="ECO:0007669"/>
    <property type="project" value="UniProtKB-KW"/>
</dbReference>
<dbReference type="PRINTS" id="PR00355">
    <property type="entry name" value="ADRENODOXIN"/>
</dbReference>
<dbReference type="InterPro" id="IPR001041">
    <property type="entry name" value="2Fe-2S_ferredoxin-type"/>
</dbReference>
<dbReference type="AlphaFoldDB" id="A0A1H1AGD5"/>
<evidence type="ECO:0000313" key="8">
    <source>
        <dbReference type="EMBL" id="SDQ09214.1"/>
    </source>
</evidence>
<proteinExistence type="inferred from homology"/>
<organism evidence="10 11">
    <name type="scientific">Tsukamurella pulmonis</name>
    <dbReference type="NCBI Taxonomy" id="47312"/>
    <lineage>
        <taxon>Bacteria</taxon>
        <taxon>Bacillati</taxon>
        <taxon>Actinomycetota</taxon>
        <taxon>Actinomycetes</taxon>
        <taxon>Mycobacteriales</taxon>
        <taxon>Tsukamurellaceae</taxon>
        <taxon>Tsukamurella</taxon>
    </lineage>
</organism>
<evidence type="ECO:0000256" key="4">
    <source>
        <dbReference type="ARBA" id="ARBA00023004"/>
    </source>
</evidence>
<dbReference type="RefSeq" id="WP_068526316.1">
    <property type="nucleotide sequence ID" value="NZ_FNLF01000001.1"/>
</dbReference>
<protein>
    <submittedName>
        <fullName evidence="10">Ferredoxin, 2Fe-2S</fullName>
    </submittedName>
</protein>
<evidence type="ECO:0000313" key="9">
    <source>
        <dbReference type="EMBL" id="SDQ35099.1"/>
    </source>
</evidence>
<evidence type="ECO:0000259" key="7">
    <source>
        <dbReference type="PROSITE" id="PS51085"/>
    </source>
</evidence>
<dbReference type="GO" id="GO:0140647">
    <property type="term" value="P:P450-containing electron transport chain"/>
    <property type="evidence" value="ECO:0007669"/>
    <property type="project" value="InterPro"/>
</dbReference>
<evidence type="ECO:0000313" key="11">
    <source>
        <dbReference type="Proteomes" id="UP000183053"/>
    </source>
</evidence>
<dbReference type="STRING" id="47312.SAMN04489765_0056"/>
<dbReference type="GO" id="GO:0051537">
    <property type="term" value="F:2 iron, 2 sulfur cluster binding"/>
    <property type="evidence" value="ECO:0007669"/>
    <property type="project" value="UniProtKB-KW"/>
</dbReference>
<dbReference type="GeneID" id="300996126"/>
<dbReference type="EMBL" id="FNLF01000001">
    <property type="protein sequence ID" value="SDQ09214.1"/>
    <property type="molecule type" value="Genomic_DNA"/>
</dbReference>
<reference evidence="10" key="2">
    <citation type="submission" date="2016-10" db="EMBL/GenBank/DDBJ databases">
        <authorList>
            <person name="de Groot N.N."/>
        </authorList>
    </citation>
    <scope>NUCLEOTIDE SEQUENCE [LARGE SCALE GENOMIC DNA]</scope>
    <source>
        <strain evidence="10">DSM 44142</strain>
    </source>
</reference>
<dbReference type="InterPro" id="IPR012675">
    <property type="entry name" value="Beta-grasp_dom_sf"/>
</dbReference>
<dbReference type="Pfam" id="PF00111">
    <property type="entry name" value="Fer2"/>
    <property type="match status" value="1"/>
</dbReference>
<evidence type="ECO:0000256" key="6">
    <source>
        <dbReference type="ARBA" id="ARBA00034078"/>
    </source>
</evidence>
<gene>
    <name evidence="8" type="ORF">SAMN04489765_0056</name>
    <name evidence="9" type="ORF">SAMN04489765_0066</name>
    <name evidence="10" type="ORF">SAMN04489765_0205</name>
</gene>
<dbReference type="Gene3D" id="3.10.20.30">
    <property type="match status" value="1"/>
</dbReference>
<keyword evidence="2" id="KW-0001">2Fe-2S</keyword>
<dbReference type="InterPro" id="IPR001055">
    <property type="entry name" value="Adrenodoxin-like"/>
</dbReference>
<keyword evidence="11" id="KW-1185">Reference proteome</keyword>
<evidence type="ECO:0000256" key="2">
    <source>
        <dbReference type="ARBA" id="ARBA00022714"/>
    </source>
</evidence>
<dbReference type="InterPro" id="IPR036010">
    <property type="entry name" value="2Fe-2S_ferredoxin-like_sf"/>
</dbReference>
<evidence type="ECO:0000313" key="10">
    <source>
        <dbReference type="EMBL" id="SDQ38601.1"/>
    </source>
</evidence>
<dbReference type="EMBL" id="FNLF01000002">
    <property type="protein sequence ID" value="SDQ35099.1"/>
    <property type="molecule type" value="Genomic_DNA"/>
</dbReference>
<name>A0A1H1AGD5_9ACTN</name>
<dbReference type="OrthoDB" id="9799640at2"/>
<dbReference type="PANTHER" id="PTHR23426">
    <property type="entry name" value="FERREDOXIN/ADRENODOXIN"/>
    <property type="match status" value="1"/>
</dbReference>
<comment type="similarity">
    <text evidence="1">Belongs to the adrenodoxin/putidaredoxin family.</text>
</comment>
<evidence type="ECO:0000256" key="3">
    <source>
        <dbReference type="ARBA" id="ARBA00022723"/>
    </source>
</evidence>
<keyword evidence="3" id="KW-0479">Metal-binding</keyword>